<dbReference type="InterPro" id="IPR015943">
    <property type="entry name" value="WD40/YVTN_repeat-like_dom_sf"/>
</dbReference>
<gene>
    <name evidence="2" type="ORF">SAMN05192554_104219</name>
</gene>
<dbReference type="InterPro" id="IPR011047">
    <property type="entry name" value="Quinoprotein_ADH-like_sf"/>
</dbReference>
<dbReference type="EMBL" id="FNIA01000004">
    <property type="protein sequence ID" value="SDM61249.1"/>
    <property type="molecule type" value="Genomic_DNA"/>
</dbReference>
<proteinExistence type="predicted"/>
<dbReference type="Gene3D" id="2.130.10.10">
    <property type="entry name" value="YVTN repeat-like/Quinoprotein amine dehydrogenase"/>
    <property type="match status" value="1"/>
</dbReference>
<dbReference type="PANTHER" id="PTHR34512">
    <property type="entry name" value="CELL SURFACE PROTEIN"/>
    <property type="match status" value="1"/>
</dbReference>
<dbReference type="PANTHER" id="PTHR34512:SF30">
    <property type="entry name" value="OUTER MEMBRANE PROTEIN ASSEMBLY FACTOR BAMB"/>
    <property type="match status" value="1"/>
</dbReference>
<dbReference type="RefSeq" id="WP_089731986.1">
    <property type="nucleotide sequence ID" value="NZ_FNIA01000004.1"/>
</dbReference>
<dbReference type="SMART" id="SM00564">
    <property type="entry name" value="PQQ"/>
    <property type="match status" value="6"/>
</dbReference>
<organism evidence="2 3">
    <name type="scientific">Haloarchaeobius iranensis</name>
    <dbReference type="NCBI Taxonomy" id="996166"/>
    <lineage>
        <taxon>Archaea</taxon>
        <taxon>Methanobacteriati</taxon>
        <taxon>Methanobacteriota</taxon>
        <taxon>Stenosarchaea group</taxon>
        <taxon>Halobacteria</taxon>
        <taxon>Halobacteriales</taxon>
        <taxon>Halorubellaceae</taxon>
        <taxon>Haloarchaeobius</taxon>
    </lineage>
</organism>
<dbReference type="SUPFAM" id="SSF50998">
    <property type="entry name" value="Quinoprotein alcohol dehydrogenase-like"/>
    <property type="match status" value="2"/>
</dbReference>
<evidence type="ECO:0000259" key="1">
    <source>
        <dbReference type="Pfam" id="PF13360"/>
    </source>
</evidence>
<keyword evidence="3" id="KW-1185">Reference proteome</keyword>
<sequence>MKRRRLLRSFAAAGTLATLGGCSDIGSNGDDAPGVGRAEGCGPYDPTVEGTTEWRSVCGDPAGTGVVPTADAPAPPLSHDWSFPIDGVMGTTRPVVADGRVYTHDLDTNVYCVDAATGDEVWSRTPTDPQGSPAVGEDAVIVPSGEHVLGLDPASGETLWTGPAVRSTVFAPSPVVHDGVAYVPYGLSLYAIDAVDGTTLWEHTTGHETTGTPAVSDGTVYYGDEDTYVYALDAATGAEQWRYKTDGHLECNAAVADGLVCTATRDGEVLCLDATTGDRHWAYAVDSQPEVVGVDGAQTYVGTQNRLYAFDLRTGTACWSTGTYAGRYGSGLSVGDSRAYVSTGGSRNRYNGSPAVLDVGSGRTRWTPDERDDGEFALEMGPVVVDGAVYATGGGAQTLQLVRLS</sequence>
<dbReference type="InterPro" id="IPR002372">
    <property type="entry name" value="PQQ_rpt_dom"/>
</dbReference>
<evidence type="ECO:0000313" key="3">
    <source>
        <dbReference type="Proteomes" id="UP000199370"/>
    </source>
</evidence>
<feature type="domain" description="Pyrrolo-quinoline quinone repeat" evidence="1">
    <location>
        <begin position="189"/>
        <end position="391"/>
    </location>
</feature>
<name>A0A1G9UMW5_9EURY</name>
<dbReference type="STRING" id="996166.SAMN05192554_104219"/>
<accession>A0A1G9UMW5</accession>
<dbReference type="Pfam" id="PF13360">
    <property type="entry name" value="PQQ_2"/>
    <property type="match status" value="1"/>
</dbReference>
<dbReference type="Proteomes" id="UP000199370">
    <property type="component" value="Unassembled WGS sequence"/>
</dbReference>
<dbReference type="InterPro" id="IPR018391">
    <property type="entry name" value="PQQ_b-propeller_rpt"/>
</dbReference>
<reference evidence="2 3" key="1">
    <citation type="submission" date="2016-10" db="EMBL/GenBank/DDBJ databases">
        <authorList>
            <person name="de Groot N.N."/>
        </authorList>
    </citation>
    <scope>NUCLEOTIDE SEQUENCE [LARGE SCALE GENOMIC DNA]</scope>
    <source>
        <strain evidence="3">EB21,IBRC-M 10013,KCTC 4048</strain>
    </source>
</reference>
<dbReference type="Gene3D" id="2.40.10.480">
    <property type="match status" value="1"/>
</dbReference>
<evidence type="ECO:0000313" key="2">
    <source>
        <dbReference type="EMBL" id="SDM61249.1"/>
    </source>
</evidence>
<dbReference type="PROSITE" id="PS51257">
    <property type="entry name" value="PROKAR_LIPOPROTEIN"/>
    <property type="match status" value="1"/>
</dbReference>
<dbReference type="OrthoDB" id="145878at2157"/>
<protein>
    <submittedName>
        <fullName evidence="2">Outer membrane protein assembly factor BamB, contains PQQ-like beta-propeller repeat</fullName>
    </submittedName>
</protein>
<dbReference type="AlphaFoldDB" id="A0A1G9UMW5"/>